<protein>
    <submittedName>
        <fullName evidence="10">Cytochrome P450</fullName>
    </submittedName>
</protein>
<keyword evidence="7" id="KW-0503">Monooxygenase</keyword>
<dbReference type="InterPro" id="IPR002401">
    <property type="entry name" value="Cyt_P450_E_grp-I"/>
</dbReference>
<keyword evidence="11" id="KW-1185">Reference proteome</keyword>
<dbReference type="PRINTS" id="PR00463">
    <property type="entry name" value="EP450I"/>
</dbReference>
<dbReference type="GO" id="GO:0020037">
    <property type="term" value="F:heme binding"/>
    <property type="evidence" value="ECO:0007669"/>
    <property type="project" value="InterPro"/>
</dbReference>
<organism evidence="10 11">
    <name type="scientific">Diplogelasinospora grovesii</name>
    <dbReference type="NCBI Taxonomy" id="303347"/>
    <lineage>
        <taxon>Eukaryota</taxon>
        <taxon>Fungi</taxon>
        <taxon>Dikarya</taxon>
        <taxon>Ascomycota</taxon>
        <taxon>Pezizomycotina</taxon>
        <taxon>Sordariomycetes</taxon>
        <taxon>Sordariomycetidae</taxon>
        <taxon>Sordariales</taxon>
        <taxon>Diplogelasinosporaceae</taxon>
        <taxon>Diplogelasinospora</taxon>
    </lineage>
</organism>
<dbReference type="PANTHER" id="PTHR24305">
    <property type="entry name" value="CYTOCHROME P450"/>
    <property type="match status" value="1"/>
</dbReference>
<evidence type="ECO:0000256" key="4">
    <source>
        <dbReference type="ARBA" id="ARBA00022723"/>
    </source>
</evidence>
<dbReference type="Pfam" id="PF00067">
    <property type="entry name" value="p450"/>
    <property type="match status" value="1"/>
</dbReference>
<accession>A0AAN6N772</accession>
<dbReference type="CDD" id="cd11060">
    <property type="entry name" value="CYP57A1-like"/>
    <property type="match status" value="1"/>
</dbReference>
<keyword evidence="9" id="KW-1133">Transmembrane helix</keyword>
<evidence type="ECO:0000256" key="8">
    <source>
        <dbReference type="PIRSR" id="PIRSR602401-1"/>
    </source>
</evidence>
<keyword evidence="9" id="KW-0472">Membrane</keyword>
<dbReference type="InterPro" id="IPR050121">
    <property type="entry name" value="Cytochrome_P450_monoxygenase"/>
</dbReference>
<evidence type="ECO:0000256" key="1">
    <source>
        <dbReference type="ARBA" id="ARBA00001971"/>
    </source>
</evidence>
<comment type="cofactor">
    <cofactor evidence="1 8">
        <name>heme</name>
        <dbReference type="ChEBI" id="CHEBI:30413"/>
    </cofactor>
</comment>
<sequence length="515" mass="57707">MFNLKDLDLDHLPDVNFSTLGLLLPGLFLIWYLVSSVYSWYRLRHIPGPFLGSFSYTWIAKTALGGRTGYELLRQQKKAGSLLRVAPNYLLTDDPQVFRKVNAARGAYHRDGWYGATRVDPRQDHLISILDTAEHDRMKAKVAHGYNGRDMDVNGAVDSIVTLFIDTIRSRYLTHTQKEGDSVERGGLVKVDFAALARYFTLDVITRVSYGQEFGFIAAGRDLYSYTRSMEQFIVVLTIATDVPLIRRIVFSPLMAGLMPKHTDESGLGKVLGIARKIVGKRYDEEVTGERDMIGSFMRAGLTRIECEAETGLQIIAATDTTAGAIRSTMVHLLTSPPAYARLKSEVRKAVESGVSFPITLDQARKLPYLQAVIWEGLRMRPPAVYGHYKVVPPGGDTLNGVFIPGGTAIGHNMTAMMRNEAVFGQDVDVFRPERYLECDADKKAEAERVVDLVFGAGRWTCAGKTVAFTELNKVFFELFRAFDFQLINATNPCRENAYVVWVQSNMWVRITEVT</sequence>
<keyword evidence="4 8" id="KW-0479">Metal-binding</keyword>
<proteinExistence type="inferred from homology"/>
<keyword evidence="9" id="KW-0812">Transmembrane</keyword>
<comment type="similarity">
    <text evidence="2">Belongs to the cytochrome P450 family.</text>
</comment>
<evidence type="ECO:0000256" key="2">
    <source>
        <dbReference type="ARBA" id="ARBA00010617"/>
    </source>
</evidence>
<dbReference type="AlphaFoldDB" id="A0AAN6N772"/>
<dbReference type="SUPFAM" id="SSF48264">
    <property type="entry name" value="Cytochrome P450"/>
    <property type="match status" value="1"/>
</dbReference>
<feature type="binding site" description="axial binding residue" evidence="8">
    <location>
        <position position="462"/>
    </location>
    <ligand>
        <name>heme</name>
        <dbReference type="ChEBI" id="CHEBI:30413"/>
    </ligand>
    <ligandPart>
        <name>Fe</name>
        <dbReference type="ChEBI" id="CHEBI:18248"/>
    </ligandPart>
</feature>
<gene>
    <name evidence="10" type="ORF">QBC46DRAFT_317348</name>
</gene>
<dbReference type="GO" id="GO:0004497">
    <property type="term" value="F:monooxygenase activity"/>
    <property type="evidence" value="ECO:0007669"/>
    <property type="project" value="UniProtKB-KW"/>
</dbReference>
<evidence type="ECO:0000313" key="11">
    <source>
        <dbReference type="Proteomes" id="UP001303473"/>
    </source>
</evidence>
<evidence type="ECO:0000256" key="3">
    <source>
        <dbReference type="ARBA" id="ARBA00022617"/>
    </source>
</evidence>
<evidence type="ECO:0000256" key="9">
    <source>
        <dbReference type="SAM" id="Phobius"/>
    </source>
</evidence>
<dbReference type="EMBL" id="MU853825">
    <property type="protein sequence ID" value="KAK3938622.1"/>
    <property type="molecule type" value="Genomic_DNA"/>
</dbReference>
<dbReference type="Gene3D" id="1.10.630.10">
    <property type="entry name" value="Cytochrome P450"/>
    <property type="match status" value="1"/>
</dbReference>
<evidence type="ECO:0000256" key="7">
    <source>
        <dbReference type="ARBA" id="ARBA00023033"/>
    </source>
</evidence>
<keyword evidence="5" id="KW-0560">Oxidoreductase</keyword>
<evidence type="ECO:0000313" key="10">
    <source>
        <dbReference type="EMBL" id="KAK3938622.1"/>
    </source>
</evidence>
<dbReference type="PRINTS" id="PR00385">
    <property type="entry name" value="P450"/>
</dbReference>
<dbReference type="InterPro" id="IPR001128">
    <property type="entry name" value="Cyt_P450"/>
</dbReference>
<dbReference type="InterPro" id="IPR036396">
    <property type="entry name" value="Cyt_P450_sf"/>
</dbReference>
<dbReference type="Proteomes" id="UP001303473">
    <property type="component" value="Unassembled WGS sequence"/>
</dbReference>
<reference evidence="11" key="1">
    <citation type="journal article" date="2023" name="Mol. Phylogenet. Evol.">
        <title>Genome-scale phylogeny and comparative genomics of the fungal order Sordariales.</title>
        <authorList>
            <person name="Hensen N."/>
            <person name="Bonometti L."/>
            <person name="Westerberg I."/>
            <person name="Brannstrom I.O."/>
            <person name="Guillou S."/>
            <person name="Cros-Aarteil S."/>
            <person name="Calhoun S."/>
            <person name="Haridas S."/>
            <person name="Kuo A."/>
            <person name="Mondo S."/>
            <person name="Pangilinan J."/>
            <person name="Riley R."/>
            <person name="LaButti K."/>
            <person name="Andreopoulos B."/>
            <person name="Lipzen A."/>
            <person name="Chen C."/>
            <person name="Yan M."/>
            <person name="Daum C."/>
            <person name="Ng V."/>
            <person name="Clum A."/>
            <person name="Steindorff A."/>
            <person name="Ohm R.A."/>
            <person name="Martin F."/>
            <person name="Silar P."/>
            <person name="Natvig D.O."/>
            <person name="Lalanne C."/>
            <person name="Gautier V."/>
            <person name="Ament-Velasquez S.L."/>
            <person name="Kruys A."/>
            <person name="Hutchinson M.I."/>
            <person name="Powell A.J."/>
            <person name="Barry K."/>
            <person name="Miller A.N."/>
            <person name="Grigoriev I.V."/>
            <person name="Debuchy R."/>
            <person name="Gladieux P."/>
            <person name="Hiltunen Thoren M."/>
            <person name="Johannesson H."/>
        </authorList>
    </citation>
    <scope>NUCLEOTIDE SEQUENCE [LARGE SCALE GENOMIC DNA]</scope>
    <source>
        <strain evidence="11">CBS 340.73</strain>
    </source>
</reference>
<keyword evidence="6 8" id="KW-0408">Iron</keyword>
<evidence type="ECO:0000256" key="6">
    <source>
        <dbReference type="ARBA" id="ARBA00023004"/>
    </source>
</evidence>
<dbReference type="GO" id="GO:0005506">
    <property type="term" value="F:iron ion binding"/>
    <property type="evidence" value="ECO:0007669"/>
    <property type="project" value="InterPro"/>
</dbReference>
<dbReference type="GO" id="GO:0016705">
    <property type="term" value="F:oxidoreductase activity, acting on paired donors, with incorporation or reduction of molecular oxygen"/>
    <property type="evidence" value="ECO:0007669"/>
    <property type="project" value="InterPro"/>
</dbReference>
<evidence type="ECO:0000256" key="5">
    <source>
        <dbReference type="ARBA" id="ARBA00023002"/>
    </source>
</evidence>
<keyword evidence="3 8" id="KW-0349">Heme</keyword>
<comment type="caution">
    <text evidence="10">The sequence shown here is derived from an EMBL/GenBank/DDBJ whole genome shotgun (WGS) entry which is preliminary data.</text>
</comment>
<dbReference type="PANTHER" id="PTHR24305:SF77">
    <property type="entry name" value="CYTOCHROME P450 MONOOXYGENASE"/>
    <property type="match status" value="1"/>
</dbReference>
<name>A0AAN6N772_9PEZI</name>
<feature type="transmembrane region" description="Helical" evidence="9">
    <location>
        <begin position="20"/>
        <end position="41"/>
    </location>
</feature>